<keyword evidence="3" id="KW-1185">Reference proteome</keyword>
<keyword evidence="1" id="KW-1133">Transmembrane helix</keyword>
<sequence>MMDTYSFLRQLADSWGLLAMFLFFCGVAIWAFLPSQSKSREDARMIPFRNDSPKTSCAGTCETCACNALAGKLKGQFDV</sequence>
<dbReference type="EMBL" id="CP151767">
    <property type="protein sequence ID" value="WZU68939.1"/>
    <property type="molecule type" value="Genomic_DNA"/>
</dbReference>
<dbReference type="InterPro" id="IPR008621">
    <property type="entry name" value="Cbb3-typ_cyt_oxidase_comp"/>
</dbReference>
<reference evidence="2" key="1">
    <citation type="submission" date="2024-08" db="EMBL/GenBank/DDBJ databases">
        <title>Phylogenomic analyses of a clade within the roseobacter group suggest taxonomic reassignments of species of the genera Aestuariivita, Citreicella, Loktanella, Nautella, Pelagibaca, Ruegeria, Thalassobius, Thiobacimonas and Tropicibacter, and the proposal o.</title>
        <authorList>
            <person name="Jeon C.O."/>
        </authorList>
    </citation>
    <scope>NUCLEOTIDE SEQUENCE</scope>
    <source>
        <strain evidence="2">SS1-5</strain>
    </source>
</reference>
<evidence type="ECO:0000313" key="2">
    <source>
        <dbReference type="EMBL" id="WZU68939.1"/>
    </source>
</evidence>
<evidence type="ECO:0000256" key="1">
    <source>
        <dbReference type="SAM" id="Phobius"/>
    </source>
</evidence>
<name>A0AAN0NM54_9RHOB</name>
<organism evidence="2 3">
    <name type="scientific">Yoonia rhodophyticola</name>
    <dbReference type="NCBI Taxonomy" id="3137370"/>
    <lineage>
        <taxon>Bacteria</taxon>
        <taxon>Pseudomonadati</taxon>
        <taxon>Pseudomonadota</taxon>
        <taxon>Alphaproteobacteria</taxon>
        <taxon>Rhodobacterales</taxon>
        <taxon>Paracoccaceae</taxon>
        <taxon>Yoonia</taxon>
    </lineage>
</organism>
<keyword evidence="1" id="KW-0472">Membrane</keyword>
<dbReference type="Proteomes" id="UP001470809">
    <property type="component" value="Chromosome"/>
</dbReference>
<gene>
    <name evidence="2" type="ORF">AABB31_08785</name>
</gene>
<feature type="transmembrane region" description="Helical" evidence="1">
    <location>
        <begin position="15"/>
        <end position="33"/>
    </location>
</feature>
<dbReference type="AlphaFoldDB" id="A0AAN0NM54"/>
<accession>A0AAN0NM54</accession>
<proteinExistence type="predicted"/>
<dbReference type="KEGG" id="yrh:AABB31_08785"/>
<evidence type="ECO:0000313" key="3">
    <source>
        <dbReference type="Proteomes" id="UP001470809"/>
    </source>
</evidence>
<keyword evidence="1" id="KW-0812">Transmembrane</keyword>
<dbReference type="RefSeq" id="WP_342078232.1">
    <property type="nucleotide sequence ID" value="NZ_CP151767.2"/>
</dbReference>
<dbReference type="Pfam" id="PF05545">
    <property type="entry name" value="FixQ"/>
    <property type="match status" value="1"/>
</dbReference>
<protein>
    <submittedName>
        <fullName evidence="2">Cbb3-type cytochrome c oxidase subunit 3</fullName>
    </submittedName>
</protein>
<dbReference type="CDD" id="cd01324">
    <property type="entry name" value="cbb3_Oxidase_CcoQ"/>
    <property type="match status" value="1"/>
</dbReference>